<keyword evidence="1" id="KW-1185">Reference proteome</keyword>
<sequence>MFYGQDPAKVGMRIKALSYFAMRYRAVPVVLFILTGGAMRCPVVLRGGLSYFAVRYRVAP</sequence>
<protein>
    <submittedName>
        <fullName evidence="2">Uncharacterized protein</fullName>
    </submittedName>
</protein>
<evidence type="ECO:0000313" key="1">
    <source>
        <dbReference type="Proteomes" id="UP000887565"/>
    </source>
</evidence>
<reference evidence="2" key="1">
    <citation type="submission" date="2022-11" db="UniProtKB">
        <authorList>
            <consortium name="WormBaseParasite"/>
        </authorList>
    </citation>
    <scope>IDENTIFICATION</scope>
</reference>
<dbReference type="WBParaSite" id="nRc.2.0.1.t22119-RA">
    <property type="protein sequence ID" value="nRc.2.0.1.t22119-RA"/>
    <property type="gene ID" value="nRc.2.0.1.g22119"/>
</dbReference>
<name>A0A915J8S4_ROMCU</name>
<dbReference type="Proteomes" id="UP000887565">
    <property type="component" value="Unplaced"/>
</dbReference>
<dbReference type="AlphaFoldDB" id="A0A915J8S4"/>
<accession>A0A915J8S4</accession>
<proteinExistence type="predicted"/>
<organism evidence="1 2">
    <name type="scientific">Romanomermis culicivorax</name>
    <name type="common">Nematode worm</name>
    <dbReference type="NCBI Taxonomy" id="13658"/>
    <lineage>
        <taxon>Eukaryota</taxon>
        <taxon>Metazoa</taxon>
        <taxon>Ecdysozoa</taxon>
        <taxon>Nematoda</taxon>
        <taxon>Enoplea</taxon>
        <taxon>Dorylaimia</taxon>
        <taxon>Mermithida</taxon>
        <taxon>Mermithoidea</taxon>
        <taxon>Mermithidae</taxon>
        <taxon>Romanomermis</taxon>
    </lineage>
</organism>
<evidence type="ECO:0000313" key="2">
    <source>
        <dbReference type="WBParaSite" id="nRc.2.0.1.t22119-RA"/>
    </source>
</evidence>